<dbReference type="EC" id="1.11.1.6" evidence="5 15"/>
<evidence type="ECO:0000256" key="8">
    <source>
        <dbReference type="ARBA" id="ARBA00022723"/>
    </source>
</evidence>
<gene>
    <name evidence="20" type="ORF">ABRZ07_06985</name>
    <name evidence="19" type="ORF">ABRZ09_10210</name>
    <name evidence="18" type="ORF">GCM10009108_09290</name>
</gene>
<dbReference type="InterPro" id="IPR018028">
    <property type="entry name" value="Catalase"/>
</dbReference>
<dbReference type="CDD" id="cd08156">
    <property type="entry name" value="catalase_clade_3"/>
    <property type="match status" value="1"/>
</dbReference>
<feature type="active site" evidence="13">
    <location>
        <position position="125"/>
    </location>
</feature>
<dbReference type="PRINTS" id="PR00067">
    <property type="entry name" value="CATALASE"/>
</dbReference>
<feature type="binding site" description="axial binding residue" evidence="14">
    <location>
        <position position="335"/>
    </location>
    <ligand>
        <name>heme</name>
        <dbReference type="ChEBI" id="CHEBI:30413"/>
    </ligand>
    <ligandPart>
        <name>Fe</name>
        <dbReference type="ChEBI" id="CHEBI:18248"/>
    </ligandPart>
</feature>
<organism evidence="19">
    <name type="scientific">Castellaniella ginsengisoli</name>
    <dbReference type="NCBI Taxonomy" id="546114"/>
    <lineage>
        <taxon>Bacteria</taxon>
        <taxon>Pseudomonadati</taxon>
        <taxon>Pseudomonadota</taxon>
        <taxon>Betaproteobacteria</taxon>
        <taxon>Burkholderiales</taxon>
        <taxon>Alcaligenaceae</taxon>
        <taxon>Castellaniella</taxon>
    </lineage>
</organism>
<evidence type="ECO:0000256" key="12">
    <source>
        <dbReference type="ARBA" id="ARBA00049254"/>
    </source>
</evidence>
<keyword evidence="8 14" id="KW-0479">Metal-binding</keyword>
<dbReference type="SMART" id="SM01060">
    <property type="entry name" value="Catalase"/>
    <property type="match status" value="1"/>
</dbReference>
<dbReference type="FunFam" id="2.40.180.10:FF:000001">
    <property type="entry name" value="Catalase"/>
    <property type="match status" value="1"/>
</dbReference>
<evidence type="ECO:0000256" key="14">
    <source>
        <dbReference type="PIRSR" id="PIRSR038928-2"/>
    </source>
</evidence>
<evidence type="ECO:0000256" key="3">
    <source>
        <dbReference type="ARBA" id="ARBA00005329"/>
    </source>
</evidence>
<dbReference type="PROSITE" id="PS51402">
    <property type="entry name" value="CATALASE_3"/>
    <property type="match status" value="1"/>
</dbReference>
<proteinExistence type="inferred from homology"/>
<dbReference type="EMBL" id="CP158255">
    <property type="protein sequence ID" value="XDJ49616.1"/>
    <property type="molecule type" value="Genomic_DNA"/>
</dbReference>
<name>A0AB39D4J4_9BURK</name>
<dbReference type="Proteomes" id="UP001500573">
    <property type="component" value="Unassembled WGS sequence"/>
</dbReference>
<keyword evidence="21" id="KW-1185">Reference proteome</keyword>
<dbReference type="InterPro" id="IPR024711">
    <property type="entry name" value="Catalase_clade1/3"/>
</dbReference>
<evidence type="ECO:0000256" key="1">
    <source>
        <dbReference type="ARBA" id="ARBA00001971"/>
    </source>
</evidence>
<evidence type="ECO:0000256" key="7">
    <source>
        <dbReference type="ARBA" id="ARBA00022617"/>
    </source>
</evidence>
<comment type="function">
    <text evidence="2">Decomposes hydrogen peroxide into water and oxygen; serves to protect cells from the toxic effects of hydrogen peroxide.</text>
</comment>
<dbReference type="Gene3D" id="2.40.180.10">
    <property type="entry name" value="Catalase core domain"/>
    <property type="match status" value="1"/>
</dbReference>
<reference evidence="19" key="4">
    <citation type="submission" date="2024-05" db="EMBL/GenBank/DDBJ databases">
        <authorList>
            <person name="Luo Y.-C."/>
            <person name="Nicholds J."/>
            <person name="Mortimer T."/>
            <person name="Maboni G."/>
        </authorList>
    </citation>
    <scope>NUCLEOTIDE SEQUENCE</scope>
    <source>
        <strain evidence="20">141555</strain>
        <strain evidence="19">151108</strain>
    </source>
</reference>
<dbReference type="GO" id="GO:0004096">
    <property type="term" value="F:catalase activity"/>
    <property type="evidence" value="ECO:0007669"/>
    <property type="project" value="UniProtKB-EC"/>
</dbReference>
<dbReference type="Pfam" id="PF00199">
    <property type="entry name" value="Catalase"/>
    <property type="match status" value="1"/>
</dbReference>
<dbReference type="GO" id="GO:0042744">
    <property type="term" value="P:hydrogen peroxide catabolic process"/>
    <property type="evidence" value="ECO:0007669"/>
    <property type="project" value="UniProtKB-KW"/>
</dbReference>
<evidence type="ECO:0000256" key="2">
    <source>
        <dbReference type="ARBA" id="ARBA00002974"/>
    </source>
</evidence>
<keyword evidence="10 14" id="KW-0408">Iron</keyword>
<dbReference type="RefSeq" id="WP_343835973.1">
    <property type="nucleotide sequence ID" value="NZ_BAAAEX010000006.1"/>
</dbReference>
<keyword evidence="9 15" id="KW-0560">Oxidoreductase</keyword>
<dbReference type="InterPro" id="IPR020835">
    <property type="entry name" value="Catalase_sf"/>
</dbReference>
<evidence type="ECO:0000313" key="19">
    <source>
        <dbReference type="EMBL" id="XDJ49616.1"/>
    </source>
</evidence>
<evidence type="ECO:0000313" key="18">
    <source>
        <dbReference type="EMBL" id="GAA0775857.1"/>
    </source>
</evidence>
<protein>
    <recommendedName>
        <fullName evidence="5 15">Catalase</fullName>
        <ecNumber evidence="5 15">1.11.1.6</ecNumber>
    </recommendedName>
</protein>
<evidence type="ECO:0000256" key="6">
    <source>
        <dbReference type="ARBA" id="ARBA00022559"/>
    </source>
</evidence>
<evidence type="ECO:0000259" key="17">
    <source>
        <dbReference type="SMART" id="SM01060"/>
    </source>
</evidence>
<dbReference type="PANTHER" id="PTHR11465:SF61">
    <property type="entry name" value="CATALASE"/>
    <property type="match status" value="1"/>
</dbReference>
<keyword evidence="6 15" id="KW-0575">Peroxidase</keyword>
<feature type="domain" description="Catalase core" evidence="17">
    <location>
        <begin position="5"/>
        <end position="389"/>
    </location>
</feature>
<dbReference type="GO" id="GO:0042542">
    <property type="term" value="P:response to hydrogen peroxide"/>
    <property type="evidence" value="ECO:0007669"/>
    <property type="project" value="TreeGrafter"/>
</dbReference>
<dbReference type="EMBL" id="BAAAEX010000006">
    <property type="protein sequence ID" value="GAA0775857.1"/>
    <property type="molecule type" value="Genomic_DNA"/>
</dbReference>
<dbReference type="PROSITE" id="PS00438">
    <property type="entry name" value="CATALASE_2"/>
    <property type="match status" value="1"/>
</dbReference>
<dbReference type="Pfam" id="PF06628">
    <property type="entry name" value="Catalase-rel"/>
    <property type="match status" value="1"/>
</dbReference>
<comment type="catalytic activity">
    <reaction evidence="12 15">
        <text>2 H2O2 = O2 + 2 H2O</text>
        <dbReference type="Rhea" id="RHEA:20309"/>
        <dbReference type="ChEBI" id="CHEBI:15377"/>
        <dbReference type="ChEBI" id="CHEBI:15379"/>
        <dbReference type="ChEBI" id="CHEBI:16240"/>
        <dbReference type="EC" id="1.11.1.6"/>
    </reaction>
</comment>
<reference evidence="21" key="2">
    <citation type="journal article" date="2019" name="Int. J. Syst. Evol. Microbiol.">
        <title>The Global Catalogue of Microorganisms (GCM) 10K type strain sequencing project: providing services to taxonomists for standard genome sequencing and annotation.</title>
        <authorList>
            <consortium name="The Broad Institute Genomics Platform"/>
            <consortium name="The Broad Institute Genome Sequencing Center for Infectious Disease"/>
            <person name="Wu L."/>
            <person name="Ma J."/>
        </authorList>
    </citation>
    <scope>NUCLEOTIDE SEQUENCE [LARGE SCALE GENOMIC DNA]</scope>
    <source>
        <strain evidence="21">JCM 15515</strain>
    </source>
</reference>
<reference evidence="18" key="3">
    <citation type="submission" date="2023-12" db="EMBL/GenBank/DDBJ databases">
        <authorList>
            <person name="Sun Q."/>
            <person name="Inoue M."/>
        </authorList>
    </citation>
    <scope>NUCLEOTIDE SEQUENCE</scope>
    <source>
        <strain evidence="18">JCM 15515</strain>
    </source>
</reference>
<comment type="cofactor">
    <cofactor evidence="1 14">
        <name>heme</name>
        <dbReference type="ChEBI" id="CHEBI:30413"/>
    </cofactor>
</comment>
<evidence type="ECO:0000313" key="20">
    <source>
        <dbReference type="EMBL" id="XDJ81235.1"/>
    </source>
</evidence>
<feature type="region of interest" description="Disordered" evidence="16">
    <location>
        <begin position="373"/>
        <end position="392"/>
    </location>
</feature>
<dbReference type="InterPro" id="IPR011614">
    <property type="entry name" value="Catalase_core"/>
</dbReference>
<evidence type="ECO:0000313" key="21">
    <source>
        <dbReference type="Proteomes" id="UP001500573"/>
    </source>
</evidence>
<comment type="similarity">
    <text evidence="3 15">Belongs to the catalase family.</text>
</comment>
<evidence type="ECO:0000256" key="4">
    <source>
        <dbReference type="ARBA" id="ARBA00011738"/>
    </source>
</evidence>
<dbReference type="GO" id="GO:0020037">
    <property type="term" value="F:heme binding"/>
    <property type="evidence" value="ECO:0007669"/>
    <property type="project" value="InterPro"/>
</dbReference>
<dbReference type="EMBL" id="CP158267">
    <property type="protein sequence ID" value="XDJ81235.1"/>
    <property type="molecule type" value="Genomic_DNA"/>
</dbReference>
<dbReference type="InterPro" id="IPR024708">
    <property type="entry name" value="Catalase_AS"/>
</dbReference>
<dbReference type="AlphaFoldDB" id="A0AB39D4J4"/>
<dbReference type="PIRSF" id="PIRSF038928">
    <property type="entry name" value="Catalase_clade1-3"/>
    <property type="match status" value="1"/>
</dbReference>
<evidence type="ECO:0000256" key="13">
    <source>
        <dbReference type="PIRSR" id="PIRSR038928-1"/>
    </source>
</evidence>
<evidence type="ECO:0000256" key="9">
    <source>
        <dbReference type="ARBA" id="ARBA00023002"/>
    </source>
</evidence>
<dbReference type="InterPro" id="IPR010582">
    <property type="entry name" value="Catalase_immune_responsive"/>
</dbReference>
<dbReference type="SUPFAM" id="SSF56634">
    <property type="entry name" value="Heme-dependent catalase-like"/>
    <property type="match status" value="1"/>
</dbReference>
<evidence type="ECO:0000256" key="15">
    <source>
        <dbReference type="RuleBase" id="RU000498"/>
    </source>
</evidence>
<evidence type="ECO:0000256" key="5">
    <source>
        <dbReference type="ARBA" id="ARBA00012314"/>
    </source>
</evidence>
<accession>A0AB39D4J4</accession>
<comment type="subunit">
    <text evidence="4">Homodimer.</text>
</comment>
<keyword evidence="11 15" id="KW-0376">Hydrogen peroxide</keyword>
<evidence type="ECO:0000256" key="10">
    <source>
        <dbReference type="ARBA" id="ARBA00023004"/>
    </source>
</evidence>
<evidence type="ECO:0000256" key="11">
    <source>
        <dbReference type="ARBA" id="ARBA00023324"/>
    </source>
</evidence>
<feature type="active site" evidence="13">
    <location>
        <position position="52"/>
    </location>
</feature>
<dbReference type="PROSITE" id="PS00437">
    <property type="entry name" value="CATALASE_1"/>
    <property type="match status" value="1"/>
</dbReference>
<dbReference type="InterPro" id="IPR002226">
    <property type="entry name" value="Catalase_haem_BS"/>
</dbReference>
<dbReference type="InterPro" id="IPR040333">
    <property type="entry name" value="Catalase_3"/>
</dbReference>
<keyword evidence="7 14" id="KW-0349">Heme</keyword>
<sequence>MKKLTTAAGAPVVDNQNIQTAGPRGPALLQDVWLLEKLAHFDREVIPERRMHAKGAGAYGTFTVTHDITRYTRAALFSEIGKQTPMFARFSTVAGERGAADAERDIRGIAMKFYTEQGNWDLVGNNTPVFFFRDPLKFPDLNHAVKRDPGTGMRSAQNNWEFWTGLPEALHQITIVMSDRGIPSDFRHMHLFGSHTFSLINAANERFWVKFHFKSQQGIRNLTDAQAAELIGRDRESSQRDLYDSIARGDFPRWTLYIQVMPEQEAGSYHLNPFDLTKVWPHGDYPMIEVGTLELNRNPENFFAEVEQAAFTPANVVPGIGFSPDRMLQARLFSYGDAQRYRLGVNHHQIPVNAPRCPFHSYHRDGAMRVDGNHGGLTGNEPNRSGEWADQPDFREPPLSLEGAADHWNHREDTDYFSQPGALFRLMTPEQQQALFDNTARAIAGVSPDVQARHIEHCTQADPAYGAGVAAAIRKLEG</sequence>
<dbReference type="GO" id="GO:0005737">
    <property type="term" value="C:cytoplasm"/>
    <property type="evidence" value="ECO:0007669"/>
    <property type="project" value="TreeGrafter"/>
</dbReference>
<evidence type="ECO:0000256" key="16">
    <source>
        <dbReference type="SAM" id="MobiDB-lite"/>
    </source>
</evidence>
<reference evidence="18" key="1">
    <citation type="journal article" date="2014" name="Int. J. Syst. Evol. Microbiol.">
        <title>Complete genome of a new Firmicutes species belonging to the dominant human colonic microbiota ('Ruminococcus bicirculans') reveals two chromosomes and a selective capacity to utilize plant glucans.</title>
        <authorList>
            <consortium name="NISC Comparative Sequencing Program"/>
            <person name="Wegmann U."/>
            <person name="Louis P."/>
            <person name="Goesmann A."/>
            <person name="Henrissat B."/>
            <person name="Duncan S.H."/>
            <person name="Flint H.J."/>
        </authorList>
    </citation>
    <scope>NUCLEOTIDE SEQUENCE</scope>
    <source>
        <strain evidence="18">JCM 15515</strain>
    </source>
</reference>
<dbReference type="PANTHER" id="PTHR11465">
    <property type="entry name" value="CATALASE"/>
    <property type="match status" value="1"/>
</dbReference>
<dbReference type="GO" id="GO:0046872">
    <property type="term" value="F:metal ion binding"/>
    <property type="evidence" value="ECO:0007669"/>
    <property type="project" value="UniProtKB-KW"/>
</dbReference>